<dbReference type="RefSeq" id="WP_166099362.1">
    <property type="nucleotide sequence ID" value="NZ_BMMY01000005.1"/>
</dbReference>
<sequence length="131" mass="14860">MDDMRRGGTLAERYHARAATEAEQAEKPWDGLILTTHIDDDQGVREFQSLYVCAGGPPFFQPKTLSTPTFTLAYDVLDEANVTHARQAAMVSTYVRSTGEWKDHLFFGEDAEQWRPSPANFRQNAERVRPV</sequence>
<reference evidence="1 2" key="1">
    <citation type="submission" date="2020-08" db="EMBL/GenBank/DDBJ databases">
        <title>Genome sequence of Phycicoccus endophyticus JCM 31784T.</title>
        <authorList>
            <person name="Hyun D.-W."/>
            <person name="Bae J.-W."/>
        </authorList>
    </citation>
    <scope>NUCLEOTIDE SEQUENCE [LARGE SCALE GENOMIC DNA]</scope>
    <source>
        <strain evidence="1 2">JCM 31784</strain>
    </source>
</reference>
<dbReference type="EMBL" id="CP060712">
    <property type="protein sequence ID" value="QNN49458.1"/>
    <property type="molecule type" value="Genomic_DNA"/>
</dbReference>
<organism evidence="1 2">
    <name type="scientific">Phycicoccus endophyticus</name>
    <dbReference type="NCBI Taxonomy" id="1690220"/>
    <lineage>
        <taxon>Bacteria</taxon>
        <taxon>Bacillati</taxon>
        <taxon>Actinomycetota</taxon>
        <taxon>Actinomycetes</taxon>
        <taxon>Micrococcales</taxon>
        <taxon>Intrasporangiaceae</taxon>
        <taxon>Phycicoccus</taxon>
    </lineage>
</organism>
<gene>
    <name evidence="1" type="ORF">H9L10_14945</name>
</gene>
<keyword evidence="2" id="KW-1185">Reference proteome</keyword>
<evidence type="ECO:0000313" key="1">
    <source>
        <dbReference type="EMBL" id="QNN49458.1"/>
    </source>
</evidence>
<dbReference type="Proteomes" id="UP000515976">
    <property type="component" value="Chromosome"/>
</dbReference>
<protein>
    <submittedName>
        <fullName evidence="1">Uncharacterized protein</fullName>
    </submittedName>
</protein>
<dbReference type="AlphaFoldDB" id="A0A7G9R1I3"/>
<proteinExistence type="predicted"/>
<accession>A0A7G9R1I3</accession>
<dbReference type="KEGG" id="pei:H9L10_14945"/>
<name>A0A7G9R1I3_9MICO</name>
<evidence type="ECO:0000313" key="2">
    <source>
        <dbReference type="Proteomes" id="UP000515976"/>
    </source>
</evidence>